<dbReference type="Pfam" id="PF13435">
    <property type="entry name" value="Cytochrome_C554"/>
    <property type="match status" value="1"/>
</dbReference>
<reference evidence="2 3" key="1">
    <citation type="journal article" date="2013" name="J. Bacteriol.">
        <title>Roles of HynAB and Ech, the only two hydrogenases found in the model sulfate reducer Desulfovibrio gigas.</title>
        <authorList>
            <person name="Morais-Silva F.O."/>
            <person name="Santos C.I."/>
            <person name="Rodrigues R."/>
            <person name="Pereira I.A."/>
            <person name="Rodrigues-Pousada C."/>
        </authorList>
    </citation>
    <scope>NUCLEOTIDE SEQUENCE [LARGE SCALE GENOMIC DNA]</scope>
    <source>
        <strain evidence="3">ATCC 19364 / DSM 1382 / NCIMB 9332 / VKM B-1759</strain>
    </source>
</reference>
<dbReference type="KEGG" id="dgg:DGI_0380"/>
<dbReference type="InterPro" id="IPR023155">
    <property type="entry name" value="Cyt_c-552/4"/>
</dbReference>
<dbReference type="Proteomes" id="UP000016587">
    <property type="component" value="Chromosome"/>
</dbReference>
<evidence type="ECO:0000313" key="3">
    <source>
        <dbReference type="Proteomes" id="UP000016587"/>
    </source>
</evidence>
<gene>
    <name evidence="2" type="ORF">DGI_0380</name>
</gene>
<dbReference type="STRING" id="1121448.DGI_0380"/>
<dbReference type="AlphaFoldDB" id="T2G6T4"/>
<dbReference type="OrthoDB" id="9814800at2"/>
<dbReference type="HOGENOM" id="CLU_139657_0_0_7"/>
<reference evidence="3" key="2">
    <citation type="submission" date="2013-07" db="EMBL/GenBank/DDBJ databases">
        <authorList>
            <person name="Morais-Silva F.O."/>
            <person name="Rezende A.M."/>
            <person name="Pimentel C."/>
            <person name="Resende D.M."/>
            <person name="Santos C.I."/>
            <person name="Clemente C."/>
            <person name="de Oliveira L.M."/>
            <person name="da Silva S.M."/>
            <person name="Costa D.A."/>
            <person name="Varela-Raposo A."/>
            <person name="Horacio E.C.A."/>
            <person name="Matos M."/>
            <person name="Flores O."/>
            <person name="Ruiz J.C."/>
            <person name="Rodrigues-Pousada C."/>
        </authorList>
    </citation>
    <scope>NUCLEOTIDE SEQUENCE [LARGE SCALE GENOMIC DNA]</scope>
    <source>
        <strain evidence="3">ATCC 19364 / DSM 1382 / NCIMB 9332 / VKM B-1759</strain>
    </source>
</reference>
<accession>T2G6T4</accession>
<keyword evidence="3" id="KW-1185">Reference proteome</keyword>
<dbReference type="eggNOG" id="COG0737">
    <property type="taxonomic scope" value="Bacteria"/>
</dbReference>
<dbReference type="EMBL" id="CP006585">
    <property type="protein sequence ID" value="AGW12300.1"/>
    <property type="molecule type" value="Genomic_DNA"/>
</dbReference>
<dbReference type="InterPro" id="IPR036280">
    <property type="entry name" value="Multihaem_cyt_sf"/>
</dbReference>
<feature type="domain" description="Cytochrome c-552/4" evidence="1">
    <location>
        <begin position="38"/>
        <end position="111"/>
    </location>
</feature>
<organism evidence="2 3">
    <name type="scientific">Megalodesulfovibrio gigas (strain ATCC 19364 / DSM 1382 / NCIMB 9332 / VKM B-1759)</name>
    <name type="common">Desulfovibrio gigas</name>
    <dbReference type="NCBI Taxonomy" id="1121448"/>
    <lineage>
        <taxon>Bacteria</taxon>
        <taxon>Pseudomonadati</taxon>
        <taxon>Thermodesulfobacteriota</taxon>
        <taxon>Desulfovibrionia</taxon>
        <taxon>Desulfovibrionales</taxon>
        <taxon>Desulfovibrionaceae</taxon>
        <taxon>Megalodesulfovibrio</taxon>
    </lineage>
</organism>
<dbReference type="RefSeq" id="WP_021758924.1">
    <property type="nucleotide sequence ID" value="NZ_AUBO01000017.1"/>
</dbReference>
<protein>
    <submittedName>
        <fullName evidence="2">Putative cytochrome c family protein</fullName>
    </submittedName>
</protein>
<name>T2G6T4_MEGG1</name>
<sequence>MHIFHGVWMPAIVLASVLCCIPEALRAGEGLVYVGSKACADCHAEQYERFEAHSKKPHSWRSVEIMRSNLKPAELQECYDCHTTGHGKPGGFVSYEKTPHLAEVGCETCHGPGSAHAEAGDTSLITRRPAIETCKTCHNETRVQDFNFKPLLFSGAH</sequence>
<evidence type="ECO:0000259" key="1">
    <source>
        <dbReference type="Pfam" id="PF13435"/>
    </source>
</evidence>
<dbReference type="PATRIC" id="fig|1121448.10.peg.381"/>
<evidence type="ECO:0000313" key="2">
    <source>
        <dbReference type="EMBL" id="AGW12300.1"/>
    </source>
</evidence>
<proteinExistence type="predicted"/>
<dbReference type="Gene3D" id="1.10.1130.10">
    <property type="entry name" value="Flavocytochrome C3, Chain A"/>
    <property type="match status" value="1"/>
</dbReference>
<dbReference type="SUPFAM" id="SSF48695">
    <property type="entry name" value="Multiheme cytochromes"/>
    <property type="match status" value="1"/>
</dbReference>